<feature type="compositionally biased region" description="Polar residues" evidence="5">
    <location>
        <begin position="32"/>
        <end position="46"/>
    </location>
</feature>
<feature type="compositionally biased region" description="Basic and acidic residues" evidence="5">
    <location>
        <begin position="21"/>
        <end position="30"/>
    </location>
</feature>
<dbReference type="Gene3D" id="2.170.150.40">
    <property type="entry name" value="Domain of unknown function (DUF427)"/>
    <property type="match status" value="2"/>
</dbReference>
<keyword evidence="4 6" id="KW-0472">Membrane</keyword>
<reference evidence="8" key="1">
    <citation type="submission" date="2023-01" db="EMBL/GenBank/DDBJ databases">
        <title>The growth and conidiation of Purpureocillium lavendulum are regulated by nitrogen source and histone H3K14 acetylation.</title>
        <authorList>
            <person name="Tang P."/>
            <person name="Han J."/>
            <person name="Zhang C."/>
            <person name="Tang P."/>
            <person name="Qi F."/>
            <person name="Zhang K."/>
            <person name="Liang L."/>
        </authorList>
    </citation>
    <scope>NUCLEOTIDE SEQUENCE</scope>
    <source>
        <strain evidence="8">YMF1.00683</strain>
    </source>
</reference>
<feature type="transmembrane region" description="Helical" evidence="6">
    <location>
        <begin position="314"/>
        <end position="332"/>
    </location>
</feature>
<feature type="transmembrane region" description="Helical" evidence="6">
    <location>
        <begin position="285"/>
        <end position="302"/>
    </location>
</feature>
<proteinExistence type="predicted"/>
<dbReference type="InterPro" id="IPR032710">
    <property type="entry name" value="NTF2-like_dom_sf"/>
</dbReference>
<feature type="transmembrane region" description="Helical" evidence="6">
    <location>
        <begin position="244"/>
        <end position="265"/>
    </location>
</feature>
<dbReference type="SUPFAM" id="SSF103473">
    <property type="entry name" value="MFS general substrate transporter"/>
    <property type="match status" value="1"/>
</dbReference>
<comment type="subcellular location">
    <subcellularLocation>
        <location evidence="1">Membrane</location>
        <topology evidence="1">Multi-pass membrane protein</topology>
    </subcellularLocation>
</comment>
<keyword evidence="3 6" id="KW-1133">Transmembrane helix</keyword>
<organism evidence="8 9">
    <name type="scientific">Purpureocillium lavendulum</name>
    <dbReference type="NCBI Taxonomy" id="1247861"/>
    <lineage>
        <taxon>Eukaryota</taxon>
        <taxon>Fungi</taxon>
        <taxon>Dikarya</taxon>
        <taxon>Ascomycota</taxon>
        <taxon>Pezizomycotina</taxon>
        <taxon>Sordariomycetes</taxon>
        <taxon>Hypocreomycetidae</taxon>
        <taxon>Hypocreales</taxon>
        <taxon>Ophiocordycipitaceae</taxon>
        <taxon>Purpureocillium</taxon>
    </lineage>
</organism>
<feature type="transmembrane region" description="Helical" evidence="6">
    <location>
        <begin position="131"/>
        <end position="149"/>
    </location>
</feature>
<dbReference type="GO" id="GO:0005886">
    <property type="term" value="C:plasma membrane"/>
    <property type="evidence" value="ECO:0007669"/>
    <property type="project" value="TreeGrafter"/>
</dbReference>
<dbReference type="EMBL" id="JAQHRD010000005">
    <property type="protein sequence ID" value="KAJ6440666.1"/>
    <property type="molecule type" value="Genomic_DNA"/>
</dbReference>
<evidence type="ECO:0000256" key="3">
    <source>
        <dbReference type="ARBA" id="ARBA00022989"/>
    </source>
</evidence>
<dbReference type="GO" id="GO:0022857">
    <property type="term" value="F:transmembrane transporter activity"/>
    <property type="evidence" value="ECO:0007669"/>
    <property type="project" value="InterPro"/>
</dbReference>
<dbReference type="Gene3D" id="1.20.1250.20">
    <property type="entry name" value="MFS general substrate transporter like domains"/>
    <property type="match status" value="1"/>
</dbReference>
<dbReference type="AlphaFoldDB" id="A0AB34FQL9"/>
<dbReference type="PANTHER" id="PTHR23501:SF195">
    <property type="entry name" value="PEP5"/>
    <property type="match status" value="1"/>
</dbReference>
<dbReference type="InterPro" id="IPR036259">
    <property type="entry name" value="MFS_trans_sf"/>
</dbReference>
<dbReference type="InterPro" id="IPR007361">
    <property type="entry name" value="DUF427"/>
</dbReference>
<comment type="caution">
    <text evidence="8">The sequence shown here is derived from an EMBL/GenBank/DDBJ whole genome shotgun (WGS) entry which is preliminary data.</text>
</comment>
<sequence>MSTENMKAPRTVGEPTALVSEKQDVVHDDGINQISQREPTASSDSNWDYEDDELEPELHARTYLALAAMFLLNLVQLIALQGPPTVLTYIGRDLDNAERQAWVPTSLSLVQAVIGPVISFASDTFQARKPILVWTSVISFVGCAIAPGSNDVYRLIAAQTLIGFGFASVPLAYCVPSEILPRRWRPMGLNLGGELFPWTSAPPLSTLITGIAVLIAFGVYEWKGIGTGILHHDLFASGKERGQTFSLCVGLIFLEAVLLFSYILFYPVMTTMLFEDDPLLMVVRLLPYWIASAVSTLVFGYASMRMRTIRSPLFVGWLLWTAGTIGFATIQPSHSTRAVIFATLSGFGFGAPLILIVAGVQLSTPHHLIATATAVTTSARAVGATVFTSIYAAALAKRLGSYIPDYVSKATTQAGLPPSSVGPFINALGGPPAMLQAVPGVTPAIISAGSAAYKQAYADGLRVVYIIAAPFGVVAFNGDIDGFVAGSENMTKGGAAAMHTICPIEIKVNKAKAVSESTGSIMIRFEHEGMEFDCTSYTRFVSRFERVDAEWKLLTLEAIYDKDSISPVHPCGSQTGFHLSENARASYRCISWVLAQKGFTIDPNLPGSDLPGSGEALLESNRAWLGDDASERVQHQPQTDHWLMTPSRANVKSLADLASYLLQNGPRKVHHTSRRVRVVLAHRTIVDTTAAVHVWEHDGYPHYYVPQGELTSRGCTLRDKSLVRSDSVTRAAVVELVVPARDGLREFRTDRVLRFTEDRSLGALAGLVRLEFGSMDQWLEEDAVIYVHPKDPFKRIDILPSSRPVEVKVGGKTVAKAPNSVHLLETGLPTRYYLSPGSVDQSALRPSELVTRCPYKGDAQYYHIVVDGKQHDNLVWYYRLPTHESAGIAGLVCFYNEKVDVYLDGQLQEKPKSPFS</sequence>
<dbReference type="PANTHER" id="PTHR23501">
    <property type="entry name" value="MAJOR FACILITATOR SUPERFAMILY"/>
    <property type="match status" value="1"/>
</dbReference>
<keyword evidence="9" id="KW-1185">Reference proteome</keyword>
<dbReference type="Proteomes" id="UP001163105">
    <property type="component" value="Unassembled WGS sequence"/>
</dbReference>
<evidence type="ECO:0000256" key="4">
    <source>
        <dbReference type="ARBA" id="ARBA00023136"/>
    </source>
</evidence>
<dbReference type="InterPro" id="IPR011701">
    <property type="entry name" value="MFS"/>
</dbReference>
<keyword evidence="2 6" id="KW-0812">Transmembrane</keyword>
<evidence type="ECO:0000259" key="7">
    <source>
        <dbReference type="Pfam" id="PF04248"/>
    </source>
</evidence>
<evidence type="ECO:0000256" key="6">
    <source>
        <dbReference type="SAM" id="Phobius"/>
    </source>
</evidence>
<feature type="domain" description="DUF427" evidence="7">
    <location>
        <begin position="805"/>
        <end position="897"/>
    </location>
</feature>
<dbReference type="SUPFAM" id="SSF54427">
    <property type="entry name" value="NTF2-like"/>
    <property type="match status" value="1"/>
</dbReference>
<name>A0AB34FQL9_9HYPO</name>
<feature type="transmembrane region" description="Helical" evidence="6">
    <location>
        <begin position="338"/>
        <end position="360"/>
    </location>
</feature>
<dbReference type="Pfam" id="PF04248">
    <property type="entry name" value="NTP_transf_9"/>
    <property type="match status" value="1"/>
</dbReference>
<dbReference type="Pfam" id="PF07690">
    <property type="entry name" value="MFS_1"/>
    <property type="match status" value="1"/>
</dbReference>
<accession>A0AB34FQL9</accession>
<protein>
    <submittedName>
        <fullName evidence="8">Siderophore iron transporter</fullName>
    </submittedName>
</protein>
<gene>
    <name evidence="8" type="ORF">O9K51_06456</name>
</gene>
<feature type="transmembrane region" description="Helical" evidence="6">
    <location>
        <begin position="155"/>
        <end position="175"/>
    </location>
</feature>
<evidence type="ECO:0000256" key="5">
    <source>
        <dbReference type="SAM" id="MobiDB-lite"/>
    </source>
</evidence>
<evidence type="ECO:0000256" key="2">
    <source>
        <dbReference type="ARBA" id="ARBA00022692"/>
    </source>
</evidence>
<evidence type="ECO:0000313" key="9">
    <source>
        <dbReference type="Proteomes" id="UP001163105"/>
    </source>
</evidence>
<evidence type="ECO:0000313" key="8">
    <source>
        <dbReference type="EMBL" id="KAJ6440666.1"/>
    </source>
</evidence>
<evidence type="ECO:0000256" key="1">
    <source>
        <dbReference type="ARBA" id="ARBA00004141"/>
    </source>
</evidence>
<dbReference type="InterPro" id="IPR038694">
    <property type="entry name" value="DUF427_sf"/>
</dbReference>
<feature type="transmembrane region" description="Helical" evidence="6">
    <location>
        <begin position="63"/>
        <end position="81"/>
    </location>
</feature>
<feature type="region of interest" description="Disordered" evidence="5">
    <location>
        <begin position="1"/>
        <end position="49"/>
    </location>
</feature>